<organism evidence="11 12">
    <name type="scientific">Floridaenema flaviceps BLCC-F50</name>
    <dbReference type="NCBI Taxonomy" id="3153642"/>
    <lineage>
        <taxon>Bacteria</taxon>
        <taxon>Bacillati</taxon>
        <taxon>Cyanobacteriota</taxon>
        <taxon>Cyanophyceae</taxon>
        <taxon>Oscillatoriophycideae</taxon>
        <taxon>Aerosakkonematales</taxon>
        <taxon>Aerosakkonemataceae</taxon>
        <taxon>Floridanema</taxon>
        <taxon>Floridanema flaviceps</taxon>
    </lineage>
</organism>
<evidence type="ECO:0000256" key="5">
    <source>
        <dbReference type="ARBA" id="ARBA00023012"/>
    </source>
</evidence>
<dbReference type="InterPro" id="IPR036097">
    <property type="entry name" value="HisK_dim/P_sf"/>
</dbReference>
<feature type="domain" description="Histidine kinase" evidence="8">
    <location>
        <begin position="417"/>
        <end position="632"/>
    </location>
</feature>
<dbReference type="Gene3D" id="3.30.450.20">
    <property type="entry name" value="PAS domain"/>
    <property type="match status" value="1"/>
</dbReference>
<evidence type="ECO:0000256" key="1">
    <source>
        <dbReference type="ARBA" id="ARBA00000085"/>
    </source>
</evidence>
<comment type="caution">
    <text evidence="11">The sequence shown here is derived from an EMBL/GenBank/DDBJ whole genome shotgun (WGS) entry which is preliminary data.</text>
</comment>
<dbReference type="SUPFAM" id="SSF55874">
    <property type="entry name" value="ATPase domain of HSP90 chaperone/DNA topoisomerase II/histidine kinase"/>
    <property type="match status" value="1"/>
</dbReference>
<keyword evidence="4" id="KW-0808">Transferase</keyword>
<dbReference type="InterPro" id="IPR035965">
    <property type="entry name" value="PAS-like_dom_sf"/>
</dbReference>
<dbReference type="NCBIfam" id="TIGR00229">
    <property type="entry name" value="sensory_box"/>
    <property type="match status" value="1"/>
</dbReference>
<dbReference type="SMART" id="SM00091">
    <property type="entry name" value="PAS"/>
    <property type="match status" value="1"/>
</dbReference>
<dbReference type="InterPro" id="IPR004358">
    <property type="entry name" value="Sig_transdc_His_kin-like_C"/>
</dbReference>
<dbReference type="InterPro" id="IPR003661">
    <property type="entry name" value="HisK_dim/P_dom"/>
</dbReference>
<gene>
    <name evidence="11" type="ORF">ACE1CI_04265</name>
</gene>
<accession>A0ABV4XM16</accession>
<dbReference type="PRINTS" id="PR00344">
    <property type="entry name" value="BCTRLSENSOR"/>
</dbReference>
<evidence type="ECO:0000313" key="11">
    <source>
        <dbReference type="EMBL" id="MFB2892142.1"/>
    </source>
</evidence>
<evidence type="ECO:0000259" key="8">
    <source>
        <dbReference type="PROSITE" id="PS50109"/>
    </source>
</evidence>
<dbReference type="InterPro" id="IPR000014">
    <property type="entry name" value="PAS"/>
</dbReference>
<dbReference type="CDD" id="cd00130">
    <property type="entry name" value="PAS"/>
    <property type="match status" value="1"/>
</dbReference>
<dbReference type="EC" id="2.7.13.3" evidence="2"/>
<evidence type="ECO:0000259" key="10">
    <source>
        <dbReference type="PROSITE" id="PS50112"/>
    </source>
</evidence>
<dbReference type="CDD" id="cd19410">
    <property type="entry name" value="HK9-like_sensor"/>
    <property type="match status" value="1"/>
</dbReference>
<dbReference type="SMART" id="SM00388">
    <property type="entry name" value="HisKA"/>
    <property type="match status" value="1"/>
</dbReference>
<evidence type="ECO:0000256" key="6">
    <source>
        <dbReference type="PROSITE-ProRule" id="PRU00169"/>
    </source>
</evidence>
<evidence type="ECO:0000256" key="2">
    <source>
        <dbReference type="ARBA" id="ARBA00012438"/>
    </source>
</evidence>
<keyword evidence="3 6" id="KW-0597">Phosphoprotein</keyword>
<dbReference type="PROSITE" id="PS50110">
    <property type="entry name" value="RESPONSE_REGULATORY"/>
    <property type="match status" value="2"/>
</dbReference>
<dbReference type="RefSeq" id="WP_413261818.1">
    <property type="nucleotide sequence ID" value="NZ_JBHFNR010000024.1"/>
</dbReference>
<feature type="domain" description="Response regulatory" evidence="9">
    <location>
        <begin position="647"/>
        <end position="761"/>
    </location>
</feature>
<dbReference type="Gene3D" id="1.10.287.130">
    <property type="match status" value="1"/>
</dbReference>
<feature type="domain" description="PAS" evidence="10">
    <location>
        <begin position="292"/>
        <end position="362"/>
    </location>
</feature>
<evidence type="ECO:0000256" key="7">
    <source>
        <dbReference type="SAM" id="Phobius"/>
    </source>
</evidence>
<feature type="transmembrane region" description="Helical" evidence="7">
    <location>
        <begin position="204"/>
        <end position="227"/>
    </location>
</feature>
<feature type="transmembrane region" description="Helical" evidence="7">
    <location>
        <begin position="30"/>
        <end position="51"/>
    </location>
</feature>
<dbReference type="SUPFAM" id="SSF55785">
    <property type="entry name" value="PYP-like sensor domain (PAS domain)"/>
    <property type="match status" value="1"/>
</dbReference>
<dbReference type="EMBL" id="JBHFNR010000024">
    <property type="protein sequence ID" value="MFB2892142.1"/>
    <property type="molecule type" value="Genomic_DNA"/>
</dbReference>
<dbReference type="InterPro" id="IPR013767">
    <property type="entry name" value="PAS_fold"/>
</dbReference>
<evidence type="ECO:0000259" key="9">
    <source>
        <dbReference type="PROSITE" id="PS50110"/>
    </source>
</evidence>
<dbReference type="CDD" id="cd00075">
    <property type="entry name" value="HATPase"/>
    <property type="match status" value="1"/>
</dbReference>
<dbReference type="SUPFAM" id="SSF47384">
    <property type="entry name" value="Homodimeric domain of signal transducing histidine kinase"/>
    <property type="match status" value="1"/>
</dbReference>
<dbReference type="InterPro" id="IPR007891">
    <property type="entry name" value="CHASE3"/>
</dbReference>
<reference evidence="11 12" key="1">
    <citation type="submission" date="2024-09" db="EMBL/GenBank/DDBJ databases">
        <title>Floridaenema gen nov. (Aerosakkonemataceae, Aerosakkonematales ord. nov., Cyanobacteria) from benthic tropical and subtropical fresh waters, with the description of four new species.</title>
        <authorList>
            <person name="Moretto J.A."/>
            <person name="Berthold D.E."/>
            <person name="Lefler F.W."/>
            <person name="Huang I.-S."/>
            <person name="Laughinghouse H. IV."/>
        </authorList>
    </citation>
    <scope>NUCLEOTIDE SEQUENCE [LARGE SCALE GENOMIC DNA]</scope>
    <source>
        <strain evidence="11 12">BLCC-F50</strain>
    </source>
</reference>
<evidence type="ECO:0000256" key="4">
    <source>
        <dbReference type="ARBA" id="ARBA00022777"/>
    </source>
</evidence>
<dbReference type="Gene3D" id="3.30.565.10">
    <property type="entry name" value="Histidine kinase-like ATPase, C-terminal domain"/>
    <property type="match status" value="1"/>
</dbReference>
<keyword evidence="7" id="KW-0812">Transmembrane</keyword>
<keyword evidence="7" id="KW-1133">Transmembrane helix</keyword>
<feature type="modified residue" description="4-aspartylphosphate" evidence="6">
    <location>
        <position position="818"/>
    </location>
</feature>
<evidence type="ECO:0000313" key="12">
    <source>
        <dbReference type="Proteomes" id="UP001576784"/>
    </source>
</evidence>
<dbReference type="InterPro" id="IPR036890">
    <property type="entry name" value="HATPase_C_sf"/>
</dbReference>
<dbReference type="SMART" id="SM00448">
    <property type="entry name" value="REC"/>
    <property type="match status" value="2"/>
</dbReference>
<dbReference type="Pfam" id="PF00989">
    <property type="entry name" value="PAS"/>
    <property type="match status" value="1"/>
</dbReference>
<proteinExistence type="predicted"/>
<dbReference type="PANTHER" id="PTHR43547:SF2">
    <property type="entry name" value="HYBRID SIGNAL TRANSDUCTION HISTIDINE KINASE C"/>
    <property type="match status" value="1"/>
</dbReference>
<feature type="modified residue" description="4-aspartylphosphate" evidence="6">
    <location>
        <position position="696"/>
    </location>
</feature>
<dbReference type="CDD" id="cd00082">
    <property type="entry name" value="HisKA"/>
    <property type="match status" value="1"/>
</dbReference>
<evidence type="ECO:0000256" key="3">
    <source>
        <dbReference type="ARBA" id="ARBA00022553"/>
    </source>
</evidence>
<protein>
    <recommendedName>
        <fullName evidence="2">histidine kinase</fullName>
        <ecNumber evidence="2">2.7.13.3</ecNumber>
    </recommendedName>
</protein>
<dbReference type="PROSITE" id="PS50109">
    <property type="entry name" value="HIS_KIN"/>
    <property type="match status" value="1"/>
</dbReference>
<dbReference type="Pfam" id="PF05227">
    <property type="entry name" value="CHASE3"/>
    <property type="match status" value="1"/>
</dbReference>
<dbReference type="Pfam" id="PF00072">
    <property type="entry name" value="Response_reg"/>
    <property type="match status" value="2"/>
</dbReference>
<comment type="catalytic activity">
    <reaction evidence="1">
        <text>ATP + protein L-histidine = ADP + protein N-phospho-L-histidine.</text>
        <dbReference type="EC" id="2.7.13.3"/>
    </reaction>
</comment>
<dbReference type="SMART" id="SM00387">
    <property type="entry name" value="HATPase_c"/>
    <property type="match status" value="1"/>
</dbReference>
<sequence length="887" mass="100151">MKTGKKTYLLKTVFQHLSNFWYNRRLPYKGAAVISIPVTCLVTSLIVFAYLQQQVTEAQYWVEHTYEVRQQTNRIFNLLLNSETAVRGYALTKQQKFLEPYKQSFTQISPAVDRLANLVSDNPSQLERHQKLKKLIEQRKTVLNSNFKLLVSNAQTQKEAIILPGFSQGKYLMDTIREELAIFNQVEEKLLVERKQRLENLERLAMGVIWVAGIIGVAGGFTANYLYSLGIVNRVKQLQDNAKRLAEEQPLIGFIPGRDEISKLDKTLHSTAEQIARREAQLREANLIIAEAAKKEKALIENSLDVICSVNTAGKFAEISPACIKLWGYKAEELIGSDFSELVAPEYREKTQEILAQVLSGKEAIGLENSCVRKDGTLIDMVWSAVWSETEQLIFCVGRDNTERKEIERLKDEFISTVNHELRTPLTSLRGFSELLLKREYTIEKQRQYLTIIYDESKRLNNLIDDFLDIQRMESGKQNYVFEALNILTLIRESVALFAHNTNQHKLNVNAPLFVSPVKGDSDRIRQILSNLISNAIKYSPNGGEVNISVAERETEVVVTVADRGMGIPPEAQDKLFTKFYRVDNASTRKIGGTGLGLAIVKEIVEAHGGHIWLESVVGEGSKFYFSLPKAVQKSVSLESEEATTIDVLILEDDAAFSQLLKDSLEEIGFSVVISTFADRGLEILRKNLPRLIFLDILLPGKLDGWDFLIAIKSTRHLISVPVWIVTITEPNIRGLALRGADYLAKPIAPDLLLQMVKYYLPQPSGKSILIADDDKNSRQQIQEYLSAIPNLDFCEATNGKEALEKIKQQMPDLLILDLLMPEVDGFEVLRQLRTNKQALNLPVLVVTGAQLSPEEKAYIQRRMATLVEKQDASLEALTKIVQETLS</sequence>
<dbReference type="Pfam" id="PF02518">
    <property type="entry name" value="HATPase_c"/>
    <property type="match status" value="1"/>
</dbReference>
<dbReference type="Proteomes" id="UP001576784">
    <property type="component" value="Unassembled WGS sequence"/>
</dbReference>
<name>A0ABV4XM16_9CYAN</name>
<dbReference type="SUPFAM" id="SSF52172">
    <property type="entry name" value="CheY-like"/>
    <property type="match status" value="2"/>
</dbReference>
<dbReference type="PROSITE" id="PS50112">
    <property type="entry name" value="PAS"/>
    <property type="match status" value="1"/>
</dbReference>
<dbReference type="Pfam" id="PF00512">
    <property type="entry name" value="HisKA"/>
    <property type="match status" value="1"/>
</dbReference>
<dbReference type="InterPro" id="IPR005467">
    <property type="entry name" value="His_kinase_dom"/>
</dbReference>
<dbReference type="InterPro" id="IPR003594">
    <property type="entry name" value="HATPase_dom"/>
</dbReference>
<keyword evidence="7" id="KW-0472">Membrane</keyword>
<dbReference type="PANTHER" id="PTHR43547">
    <property type="entry name" value="TWO-COMPONENT HISTIDINE KINASE"/>
    <property type="match status" value="1"/>
</dbReference>
<keyword evidence="4" id="KW-0418">Kinase</keyword>
<dbReference type="InterPro" id="IPR011006">
    <property type="entry name" value="CheY-like_superfamily"/>
</dbReference>
<keyword evidence="12" id="KW-1185">Reference proteome</keyword>
<feature type="domain" description="Response regulatory" evidence="9">
    <location>
        <begin position="768"/>
        <end position="886"/>
    </location>
</feature>
<keyword evidence="5" id="KW-0902">Two-component regulatory system</keyword>
<dbReference type="Gene3D" id="3.40.50.2300">
    <property type="match status" value="2"/>
</dbReference>
<dbReference type="InterPro" id="IPR001789">
    <property type="entry name" value="Sig_transdc_resp-reg_receiver"/>
</dbReference>